<dbReference type="Gene3D" id="2.30.30.40">
    <property type="entry name" value="SH3 Domains"/>
    <property type="match status" value="1"/>
</dbReference>
<keyword evidence="1" id="KW-1133">Transmembrane helix</keyword>
<sequence>MIGDVLLDYHYIASSGASTSKFNLSYLFKMIFTPILALAFAAIAPLVNAYPITGDGVKCRSGPGTSHSIVKSYEKGADVSITCQTDGTDIFGNNIWDKTADGCYVSDYYIKTGSSSYVTKKCNDNGSGGGSNGSLPGLTATQSKHAKAIINEAKSESLGRQGCLAGIATALVESNIYIYANKKVPASLDYPHDKVGSDYDSVGIFQQRAVYYPNIAANMDAAKSAAQFFSKMKGISGWKSMEVGKLCQKVQDSAYPTRYAERFPEAKQICATGGL</sequence>
<proteinExistence type="predicted"/>
<evidence type="ECO:0000313" key="3">
    <source>
        <dbReference type="Proteomes" id="UP001153618"/>
    </source>
</evidence>
<keyword evidence="1" id="KW-0812">Transmembrane</keyword>
<evidence type="ECO:0008006" key="4">
    <source>
        <dbReference type="Google" id="ProtNLM"/>
    </source>
</evidence>
<reference evidence="2" key="1">
    <citation type="submission" date="2021-07" db="EMBL/GenBank/DDBJ databases">
        <authorList>
            <person name="Branca A.L. A."/>
        </authorList>
    </citation>
    <scope>NUCLEOTIDE SEQUENCE</scope>
</reference>
<dbReference type="EMBL" id="CAJVOS010000082">
    <property type="protein sequence ID" value="CAG8269194.1"/>
    <property type="molecule type" value="Genomic_DNA"/>
</dbReference>
<dbReference type="OrthoDB" id="2251794at2759"/>
<feature type="transmembrane region" description="Helical" evidence="1">
    <location>
        <begin position="26"/>
        <end position="50"/>
    </location>
</feature>
<gene>
    <name evidence="2" type="ORF">POLS_LOCUS9187</name>
</gene>
<accession>A0A9W4IE62</accession>
<evidence type="ECO:0000256" key="1">
    <source>
        <dbReference type="SAM" id="Phobius"/>
    </source>
</evidence>
<dbReference type="Proteomes" id="UP001153618">
    <property type="component" value="Unassembled WGS sequence"/>
</dbReference>
<protein>
    <recommendedName>
        <fullName evidence="4">SH3b domain-containing protein</fullName>
    </recommendedName>
</protein>
<organism evidence="2 3">
    <name type="scientific">Penicillium olsonii</name>
    <dbReference type="NCBI Taxonomy" id="99116"/>
    <lineage>
        <taxon>Eukaryota</taxon>
        <taxon>Fungi</taxon>
        <taxon>Dikarya</taxon>
        <taxon>Ascomycota</taxon>
        <taxon>Pezizomycotina</taxon>
        <taxon>Eurotiomycetes</taxon>
        <taxon>Eurotiomycetidae</taxon>
        <taxon>Eurotiales</taxon>
        <taxon>Aspergillaceae</taxon>
        <taxon>Penicillium</taxon>
    </lineage>
</organism>
<comment type="caution">
    <text evidence="2">The sequence shown here is derived from an EMBL/GenBank/DDBJ whole genome shotgun (WGS) entry which is preliminary data.</text>
</comment>
<keyword evidence="1" id="KW-0472">Membrane</keyword>
<name>A0A9W4IE62_PENOL</name>
<evidence type="ECO:0000313" key="2">
    <source>
        <dbReference type="EMBL" id="CAG8269194.1"/>
    </source>
</evidence>
<dbReference type="AlphaFoldDB" id="A0A9W4IE62"/>
<keyword evidence="3" id="KW-1185">Reference proteome</keyword>